<evidence type="ECO:0008006" key="4">
    <source>
        <dbReference type="Google" id="ProtNLM"/>
    </source>
</evidence>
<dbReference type="GeneID" id="25913120"/>
<organism evidence="2 3">
    <name type="scientific">Sphaeroforma arctica JP610</name>
    <dbReference type="NCBI Taxonomy" id="667725"/>
    <lineage>
        <taxon>Eukaryota</taxon>
        <taxon>Ichthyosporea</taxon>
        <taxon>Ichthyophonida</taxon>
        <taxon>Sphaeroforma</taxon>
    </lineage>
</organism>
<dbReference type="Pfam" id="PF06961">
    <property type="entry name" value="DUF1294"/>
    <property type="match status" value="1"/>
</dbReference>
<keyword evidence="1" id="KW-0812">Transmembrane</keyword>
<dbReference type="Proteomes" id="UP000054560">
    <property type="component" value="Unassembled WGS sequence"/>
</dbReference>
<name>A0A0L0FDJ8_9EUKA</name>
<keyword evidence="1" id="KW-0472">Membrane</keyword>
<protein>
    <recommendedName>
        <fullName evidence="4">DUF1294 domain-containing protein</fullName>
    </recommendedName>
</protein>
<reference evidence="2 3" key="1">
    <citation type="submission" date="2011-02" db="EMBL/GenBank/DDBJ databases">
        <title>The Genome Sequence of Sphaeroforma arctica JP610.</title>
        <authorList>
            <consortium name="The Broad Institute Genome Sequencing Platform"/>
            <person name="Russ C."/>
            <person name="Cuomo C."/>
            <person name="Young S.K."/>
            <person name="Zeng Q."/>
            <person name="Gargeya S."/>
            <person name="Alvarado L."/>
            <person name="Berlin A."/>
            <person name="Chapman S.B."/>
            <person name="Chen Z."/>
            <person name="Freedman E."/>
            <person name="Gellesch M."/>
            <person name="Goldberg J."/>
            <person name="Griggs A."/>
            <person name="Gujja S."/>
            <person name="Heilman E."/>
            <person name="Heiman D."/>
            <person name="Howarth C."/>
            <person name="Mehta T."/>
            <person name="Neiman D."/>
            <person name="Pearson M."/>
            <person name="Roberts A."/>
            <person name="Saif S."/>
            <person name="Shea T."/>
            <person name="Shenoy N."/>
            <person name="Sisk P."/>
            <person name="Stolte C."/>
            <person name="Sykes S."/>
            <person name="White J."/>
            <person name="Yandava C."/>
            <person name="Burger G."/>
            <person name="Gray M.W."/>
            <person name="Holland P.W.H."/>
            <person name="King N."/>
            <person name="Lang F.B.F."/>
            <person name="Roger A.J."/>
            <person name="Ruiz-Trillo I."/>
            <person name="Haas B."/>
            <person name="Nusbaum C."/>
            <person name="Birren B."/>
        </authorList>
    </citation>
    <scope>NUCLEOTIDE SEQUENCE [LARGE SCALE GENOMIC DNA]</scope>
    <source>
        <strain evidence="2 3">JP610</strain>
    </source>
</reference>
<evidence type="ECO:0000313" key="2">
    <source>
        <dbReference type="EMBL" id="KNC74844.1"/>
    </source>
</evidence>
<keyword evidence="1" id="KW-1133">Transmembrane helix</keyword>
<dbReference type="AlphaFoldDB" id="A0A0L0FDJ8"/>
<dbReference type="InterPro" id="IPR010718">
    <property type="entry name" value="DUF1294"/>
</dbReference>
<evidence type="ECO:0000256" key="1">
    <source>
        <dbReference type="SAM" id="Phobius"/>
    </source>
</evidence>
<feature type="transmembrane region" description="Helical" evidence="1">
    <location>
        <begin position="72"/>
        <end position="89"/>
    </location>
</feature>
<gene>
    <name evidence="2" type="ORF">SARC_12616</name>
</gene>
<dbReference type="eggNOG" id="ENOG502SE23">
    <property type="taxonomic scope" value="Eukaryota"/>
</dbReference>
<dbReference type="EMBL" id="KQ244038">
    <property type="protein sequence ID" value="KNC74844.1"/>
    <property type="molecule type" value="Genomic_DNA"/>
</dbReference>
<sequence length="124" mass="14189">LQPCSVQHHFNAETQNIRNMSDQSLFKTVSVVLSLVTHFRYYYILCNACTFFAMRHDKLCARLGQWRVSEGFLHLCSLSGGFVGAYIAMRLFRHKLLKTSFLGVFSLCVSLHLLGLWLVAKKMA</sequence>
<evidence type="ECO:0000313" key="3">
    <source>
        <dbReference type="Proteomes" id="UP000054560"/>
    </source>
</evidence>
<proteinExistence type="predicted"/>
<dbReference type="RefSeq" id="XP_014148746.1">
    <property type="nucleotide sequence ID" value="XM_014293271.1"/>
</dbReference>
<keyword evidence="3" id="KW-1185">Reference proteome</keyword>
<feature type="non-terminal residue" evidence="2">
    <location>
        <position position="1"/>
    </location>
</feature>
<accession>A0A0L0FDJ8</accession>
<feature type="transmembrane region" description="Helical" evidence="1">
    <location>
        <begin position="101"/>
        <end position="120"/>
    </location>
</feature>
<dbReference type="OrthoDB" id="10543240at2759"/>
<feature type="transmembrane region" description="Helical" evidence="1">
    <location>
        <begin position="29"/>
        <end position="52"/>
    </location>
</feature>